<organism evidence="1 2">
    <name type="scientific">Variimorphobacter saccharofermentans</name>
    <dbReference type="NCBI Taxonomy" id="2755051"/>
    <lineage>
        <taxon>Bacteria</taxon>
        <taxon>Bacillati</taxon>
        <taxon>Bacillota</taxon>
        <taxon>Clostridia</taxon>
        <taxon>Lachnospirales</taxon>
        <taxon>Lachnospiraceae</taxon>
        <taxon>Variimorphobacter</taxon>
    </lineage>
</organism>
<dbReference type="RefSeq" id="WP_228354204.1">
    <property type="nucleotide sequence ID" value="NZ_JACEGA010000001.1"/>
</dbReference>
<accession>A0A839K417</accession>
<evidence type="ECO:0000313" key="2">
    <source>
        <dbReference type="Proteomes" id="UP000574276"/>
    </source>
</evidence>
<name>A0A839K417_9FIRM</name>
<gene>
    <name evidence="1" type="ORF">H0486_17375</name>
</gene>
<protein>
    <recommendedName>
        <fullName evidence="3">DUF5085 family protein</fullName>
    </recommendedName>
</protein>
<reference evidence="1 2" key="1">
    <citation type="submission" date="2020-07" db="EMBL/GenBank/DDBJ databases">
        <title>Characterization and genome sequencing of isolate MD1, a novel member within the family Lachnospiraceae.</title>
        <authorList>
            <person name="Rettenmaier R."/>
            <person name="Di Bello L."/>
            <person name="Zinser C."/>
            <person name="Scheitz K."/>
            <person name="Liebl W."/>
            <person name="Zverlov V."/>
        </authorList>
    </citation>
    <scope>NUCLEOTIDE SEQUENCE [LARGE SCALE GENOMIC DNA]</scope>
    <source>
        <strain evidence="1 2">MD1</strain>
    </source>
</reference>
<sequence>MEIISNQCYELNNLVSISGKYKAAEVQNLLIDLVKTYKDYSVANGDYVITTTKSIEIVNGEQILDVEVLIPVLYRIPVEEPYVFKNTLKLSNALYTKTTEITRIQEAIDTVNQYILDQRLQPITTAYLVQTKKEGKPFVEIYIGINPNIL</sequence>
<dbReference type="Proteomes" id="UP000574276">
    <property type="component" value="Unassembled WGS sequence"/>
</dbReference>
<evidence type="ECO:0000313" key="1">
    <source>
        <dbReference type="EMBL" id="MBB2184643.1"/>
    </source>
</evidence>
<keyword evidence="2" id="KW-1185">Reference proteome</keyword>
<dbReference type="AlphaFoldDB" id="A0A839K417"/>
<evidence type="ECO:0008006" key="3">
    <source>
        <dbReference type="Google" id="ProtNLM"/>
    </source>
</evidence>
<proteinExistence type="predicted"/>
<dbReference type="EMBL" id="JACEGA010000001">
    <property type="protein sequence ID" value="MBB2184643.1"/>
    <property type="molecule type" value="Genomic_DNA"/>
</dbReference>
<comment type="caution">
    <text evidence="1">The sequence shown here is derived from an EMBL/GenBank/DDBJ whole genome shotgun (WGS) entry which is preliminary data.</text>
</comment>